<dbReference type="Proteomes" id="UP001172159">
    <property type="component" value="Unassembled WGS sequence"/>
</dbReference>
<evidence type="ECO:0000313" key="2">
    <source>
        <dbReference type="Proteomes" id="UP001172159"/>
    </source>
</evidence>
<organism evidence="1 2">
    <name type="scientific">Apiosordaria backusii</name>
    <dbReference type="NCBI Taxonomy" id="314023"/>
    <lineage>
        <taxon>Eukaryota</taxon>
        <taxon>Fungi</taxon>
        <taxon>Dikarya</taxon>
        <taxon>Ascomycota</taxon>
        <taxon>Pezizomycotina</taxon>
        <taxon>Sordariomycetes</taxon>
        <taxon>Sordariomycetidae</taxon>
        <taxon>Sordariales</taxon>
        <taxon>Lasiosphaeriaceae</taxon>
        <taxon>Apiosordaria</taxon>
    </lineage>
</organism>
<sequence length="264" mass="30175">MAAPGHGHFYYPYNVAALAIETIRDKARTQENHEDAVHQAWLAIPRRYFPDEPPAPVGPGPHSCYSIEAQPYRGAARPQDKKPDVVVIKFMNVVRVQGQTQFERRDVLWIECKAPKKVVPNGWHTVLQEATERLIQAHSDRQVFLILAVGLYWMPFMWDPVNFGHQGQHLQMLQDNGQPWPDENGVPDIDPRIRPIPDNVLPPHAISAQRHIINNQIHTREAYTVNHFDTTPAGVPIHLPELQLLEHIFAAIQAHVYQGPRQPY</sequence>
<comment type="caution">
    <text evidence="1">The sequence shown here is derived from an EMBL/GenBank/DDBJ whole genome shotgun (WGS) entry which is preliminary data.</text>
</comment>
<proteinExistence type="predicted"/>
<dbReference type="AlphaFoldDB" id="A0AA40B2W7"/>
<keyword evidence="2" id="KW-1185">Reference proteome</keyword>
<dbReference type="EMBL" id="JAUKTV010000010">
    <property type="protein sequence ID" value="KAK0726646.1"/>
    <property type="molecule type" value="Genomic_DNA"/>
</dbReference>
<accession>A0AA40B2W7</accession>
<name>A0AA40B2W7_9PEZI</name>
<gene>
    <name evidence="1" type="ORF">B0T21DRAFT_385832</name>
</gene>
<reference evidence="1" key="1">
    <citation type="submission" date="2023-06" db="EMBL/GenBank/DDBJ databases">
        <title>Genome-scale phylogeny and comparative genomics of the fungal order Sordariales.</title>
        <authorList>
            <consortium name="Lawrence Berkeley National Laboratory"/>
            <person name="Hensen N."/>
            <person name="Bonometti L."/>
            <person name="Westerberg I."/>
            <person name="Brannstrom I.O."/>
            <person name="Guillou S."/>
            <person name="Cros-Aarteil S."/>
            <person name="Calhoun S."/>
            <person name="Haridas S."/>
            <person name="Kuo A."/>
            <person name="Mondo S."/>
            <person name="Pangilinan J."/>
            <person name="Riley R."/>
            <person name="Labutti K."/>
            <person name="Andreopoulos B."/>
            <person name="Lipzen A."/>
            <person name="Chen C."/>
            <person name="Yanf M."/>
            <person name="Daum C."/>
            <person name="Ng V."/>
            <person name="Clum A."/>
            <person name="Steindorff A."/>
            <person name="Ohm R."/>
            <person name="Martin F."/>
            <person name="Silar P."/>
            <person name="Natvig D."/>
            <person name="Lalanne C."/>
            <person name="Gautier V."/>
            <person name="Ament-Velasquez S.L."/>
            <person name="Kruys A."/>
            <person name="Hutchinson M.I."/>
            <person name="Powell A.J."/>
            <person name="Barry K."/>
            <person name="Miller A.N."/>
            <person name="Grigoriev I.V."/>
            <person name="Debuchy R."/>
            <person name="Gladieux P."/>
            <person name="Thoren M.H."/>
            <person name="Johannesson H."/>
        </authorList>
    </citation>
    <scope>NUCLEOTIDE SEQUENCE</scope>
    <source>
        <strain evidence="1">CBS 540.89</strain>
    </source>
</reference>
<evidence type="ECO:0000313" key="1">
    <source>
        <dbReference type="EMBL" id="KAK0726646.1"/>
    </source>
</evidence>
<protein>
    <submittedName>
        <fullName evidence="1">Uncharacterized protein</fullName>
    </submittedName>
</protein>